<proteinExistence type="predicted"/>
<feature type="chain" id="PRO_5039400992" evidence="2">
    <location>
        <begin position="32"/>
        <end position="360"/>
    </location>
</feature>
<feature type="transmembrane region" description="Helical" evidence="1">
    <location>
        <begin position="254"/>
        <end position="273"/>
    </location>
</feature>
<organism evidence="4 5">
    <name type="scientific">Candidatus Avoscillospira avicola</name>
    <dbReference type="NCBI Taxonomy" id="2840706"/>
    <lineage>
        <taxon>Bacteria</taxon>
        <taxon>Bacillati</taxon>
        <taxon>Bacillota</taxon>
        <taxon>Clostridia</taxon>
        <taxon>Eubacteriales</taxon>
        <taxon>Oscillospiraceae</taxon>
        <taxon>Oscillospiraceae incertae sedis</taxon>
        <taxon>Candidatus Avoscillospira</taxon>
    </lineage>
</organism>
<reference evidence="4" key="1">
    <citation type="submission" date="2020-10" db="EMBL/GenBank/DDBJ databases">
        <authorList>
            <person name="Gilroy R."/>
        </authorList>
    </citation>
    <scope>NUCLEOTIDE SEQUENCE</scope>
    <source>
        <strain evidence="4">ChiBcec15-4380</strain>
    </source>
</reference>
<evidence type="ECO:0000259" key="3">
    <source>
        <dbReference type="Pfam" id="PF07670"/>
    </source>
</evidence>
<evidence type="ECO:0000313" key="5">
    <source>
        <dbReference type="Proteomes" id="UP000824239"/>
    </source>
</evidence>
<protein>
    <submittedName>
        <fullName evidence="4">Sporulation protein</fullName>
    </submittedName>
</protein>
<accession>A0A9D1DG82</accession>
<dbReference type="EMBL" id="DVHE01000014">
    <property type="protein sequence ID" value="HIR50055.1"/>
    <property type="molecule type" value="Genomic_DNA"/>
</dbReference>
<dbReference type="InterPro" id="IPR011642">
    <property type="entry name" value="Gate_dom"/>
</dbReference>
<gene>
    <name evidence="4" type="ORF">IAA53_02005</name>
</gene>
<keyword evidence="1" id="KW-1133">Transmembrane helix</keyword>
<evidence type="ECO:0000313" key="4">
    <source>
        <dbReference type="EMBL" id="HIR50055.1"/>
    </source>
</evidence>
<dbReference type="Proteomes" id="UP000824239">
    <property type="component" value="Unassembled WGS sequence"/>
</dbReference>
<evidence type="ECO:0000256" key="2">
    <source>
        <dbReference type="SAM" id="SignalP"/>
    </source>
</evidence>
<evidence type="ECO:0000256" key="1">
    <source>
        <dbReference type="SAM" id="Phobius"/>
    </source>
</evidence>
<comment type="caution">
    <text evidence="4">The sequence shown here is derived from an EMBL/GenBank/DDBJ whole genome shotgun (WGS) entry which is preliminary data.</text>
</comment>
<dbReference type="AlphaFoldDB" id="A0A9D1DG82"/>
<name>A0A9D1DG82_9FIRM</name>
<feature type="signal peptide" evidence="2">
    <location>
        <begin position="1"/>
        <end position="31"/>
    </location>
</feature>
<keyword evidence="1" id="KW-0812">Transmembrane</keyword>
<reference evidence="4" key="2">
    <citation type="journal article" date="2021" name="PeerJ">
        <title>Extensive microbial diversity within the chicken gut microbiome revealed by metagenomics and culture.</title>
        <authorList>
            <person name="Gilroy R."/>
            <person name="Ravi A."/>
            <person name="Getino M."/>
            <person name="Pursley I."/>
            <person name="Horton D.L."/>
            <person name="Alikhan N.F."/>
            <person name="Baker D."/>
            <person name="Gharbi K."/>
            <person name="Hall N."/>
            <person name="Watson M."/>
            <person name="Adriaenssens E.M."/>
            <person name="Foster-Nyarko E."/>
            <person name="Jarju S."/>
            <person name="Secka A."/>
            <person name="Antonio M."/>
            <person name="Oren A."/>
            <person name="Chaudhuri R.R."/>
            <person name="La Ragione R."/>
            <person name="Hildebrand F."/>
            <person name="Pallen M.J."/>
        </authorList>
    </citation>
    <scope>NUCLEOTIDE SEQUENCE</scope>
    <source>
        <strain evidence="4">ChiBcec15-4380</strain>
    </source>
</reference>
<feature type="transmembrane region" description="Helical" evidence="1">
    <location>
        <begin position="78"/>
        <end position="99"/>
    </location>
</feature>
<feature type="transmembrane region" description="Helical" evidence="1">
    <location>
        <begin position="141"/>
        <end position="166"/>
    </location>
</feature>
<feature type="transmembrane region" description="Helical" evidence="1">
    <location>
        <begin position="325"/>
        <end position="345"/>
    </location>
</feature>
<keyword evidence="2" id="KW-0732">Signal</keyword>
<feature type="transmembrane region" description="Helical" evidence="1">
    <location>
        <begin position="196"/>
        <end position="218"/>
    </location>
</feature>
<feature type="transmembrane region" description="Helical" evidence="1">
    <location>
        <begin position="230"/>
        <end position="248"/>
    </location>
</feature>
<keyword evidence="1" id="KW-0472">Membrane</keyword>
<feature type="transmembrane region" description="Helical" evidence="1">
    <location>
        <begin position="48"/>
        <end position="66"/>
    </location>
</feature>
<sequence length="360" mass="36717">MKTSKLQTVLGTAGLLLTAVSLLLLPGTAAAAAQSALNLCAGTLLPSLFPYFVLTELWVRLGIAGRMGRAAGPMMAPLFHLPGAAAPALLLGAVGGYPVGAQAVCSLYTQGLLTRQEAEDTLAFCNNAGPAFVLGVVGGGLFQSAAVGAALWAVHLGAALVTGVLLRPAQRPAAQTGAVEIAAVPFRVAFPQAVRQAGVSFFSVCLYVIFFSVVTALVTQLLPKTVTESSLYALLLGAVELTGGTALLHPLPAALRFAAAAALLGFGGLCVQMQIQALLVREGLSGGKTLRGKALQALLSGAVALCLGPLLPLPEPCLGGSGNDAIWYWLLGLFAAICLLGLLWGRHTKKPSGNQGEYGL</sequence>
<feature type="domain" description="Nucleoside transporter/FeoB GTPase Gate" evidence="3">
    <location>
        <begin position="43"/>
        <end position="132"/>
    </location>
</feature>
<dbReference type="Pfam" id="PF07670">
    <property type="entry name" value="Gate"/>
    <property type="match status" value="1"/>
</dbReference>